<dbReference type="Proteomes" id="UP000247409">
    <property type="component" value="Unassembled WGS sequence"/>
</dbReference>
<evidence type="ECO:0000313" key="2">
    <source>
        <dbReference type="EMBL" id="PXF45777.1"/>
    </source>
</evidence>
<reference evidence="2 3" key="1">
    <citation type="journal article" date="2018" name="Mol. Biol. Evol.">
        <title>Analysis of the draft genome of the red seaweed Gracilariopsis chorda provides insights into genome size evolution in Rhodophyta.</title>
        <authorList>
            <person name="Lee J."/>
            <person name="Yang E.C."/>
            <person name="Graf L."/>
            <person name="Yang J.H."/>
            <person name="Qiu H."/>
            <person name="Zel Zion U."/>
            <person name="Chan C.X."/>
            <person name="Stephens T.G."/>
            <person name="Weber A.P.M."/>
            <person name="Boo G.H."/>
            <person name="Boo S.M."/>
            <person name="Kim K.M."/>
            <person name="Shin Y."/>
            <person name="Jung M."/>
            <person name="Lee S.J."/>
            <person name="Yim H.S."/>
            <person name="Lee J.H."/>
            <person name="Bhattacharya D."/>
            <person name="Yoon H.S."/>
        </authorList>
    </citation>
    <scope>NUCLEOTIDE SEQUENCE [LARGE SCALE GENOMIC DNA]</scope>
    <source>
        <strain evidence="2 3">SKKU-2015</strain>
        <tissue evidence="2">Whole body</tissue>
    </source>
</reference>
<proteinExistence type="predicted"/>
<protein>
    <recommendedName>
        <fullName evidence="4">Integrase zinc-binding domain-containing protein</fullName>
    </recommendedName>
</protein>
<dbReference type="EMBL" id="NBIV01000053">
    <property type="protein sequence ID" value="PXF45777.1"/>
    <property type="molecule type" value="Genomic_DNA"/>
</dbReference>
<dbReference type="STRING" id="448386.A0A2V3IVP0"/>
<comment type="caution">
    <text evidence="2">The sequence shown here is derived from an EMBL/GenBank/DDBJ whole genome shotgun (WGS) entry which is preliminary data.</text>
</comment>
<evidence type="ECO:0000313" key="1">
    <source>
        <dbReference type="EMBL" id="PXF39742.1"/>
    </source>
</evidence>
<evidence type="ECO:0008006" key="4">
    <source>
        <dbReference type="Google" id="ProtNLM"/>
    </source>
</evidence>
<gene>
    <name evidence="2" type="ORF">BWQ96_04444</name>
    <name evidence="1" type="ORF">BWQ96_10555</name>
</gene>
<accession>A0A2V3IVP0</accession>
<dbReference type="EMBL" id="NBIV01000475">
    <property type="protein sequence ID" value="PXF39742.1"/>
    <property type="molecule type" value="Genomic_DNA"/>
</dbReference>
<dbReference type="OrthoDB" id="5664at2759"/>
<evidence type="ECO:0000313" key="3">
    <source>
        <dbReference type="Proteomes" id="UP000247409"/>
    </source>
</evidence>
<name>A0A2V3IVP0_9FLOR</name>
<organism evidence="2 3">
    <name type="scientific">Gracilariopsis chorda</name>
    <dbReference type="NCBI Taxonomy" id="448386"/>
    <lineage>
        <taxon>Eukaryota</taxon>
        <taxon>Rhodophyta</taxon>
        <taxon>Florideophyceae</taxon>
        <taxon>Rhodymeniophycidae</taxon>
        <taxon>Gracilariales</taxon>
        <taxon>Gracilariaceae</taxon>
        <taxon>Gracilariopsis</taxon>
    </lineage>
</organism>
<keyword evidence="3" id="KW-1185">Reference proteome</keyword>
<sequence>MHSDTVRSKFEGWTQRLTHQNGHLYWTWDLEALRTATSSIAYAYASALFTLPELRKLRYHFFHPTAQKLYNLIKQAHPEHLTPTTRKTLEDISCACATCTTFSSKPLRFRVSMPADNLVFNQELSLDLFWLDGKAVLHVVDRGTGFSNAVFLKRHSVNDVWSAYKQ</sequence>
<dbReference type="AlphaFoldDB" id="A0A2V3IVP0"/>